<dbReference type="Gene3D" id="1.25.40.10">
    <property type="entry name" value="Tetratricopeptide repeat domain"/>
    <property type="match status" value="2"/>
</dbReference>
<dbReference type="SUPFAM" id="SSF48452">
    <property type="entry name" value="TPR-like"/>
    <property type="match status" value="2"/>
</dbReference>
<dbReference type="OrthoDB" id="6161812at2759"/>
<dbReference type="GeneID" id="36561598"/>
<dbReference type="InterPro" id="IPR019734">
    <property type="entry name" value="TPR_rpt"/>
</dbReference>
<evidence type="ECO:0000313" key="1">
    <source>
        <dbReference type="EMBL" id="PLB54820.1"/>
    </source>
</evidence>
<name>A0A2I2GPL6_9EURO</name>
<gene>
    <name evidence="1" type="ORF">P170DRAFT_483593</name>
</gene>
<dbReference type="InterPro" id="IPR011990">
    <property type="entry name" value="TPR-like_helical_dom_sf"/>
</dbReference>
<evidence type="ECO:0008006" key="3">
    <source>
        <dbReference type="Google" id="ProtNLM"/>
    </source>
</evidence>
<evidence type="ECO:0000313" key="2">
    <source>
        <dbReference type="Proteomes" id="UP000234275"/>
    </source>
</evidence>
<comment type="caution">
    <text evidence="1">The sequence shown here is derived from an EMBL/GenBank/DDBJ whole genome shotgun (WGS) entry which is preliminary data.</text>
</comment>
<dbReference type="Pfam" id="PF13181">
    <property type="entry name" value="TPR_8"/>
    <property type="match status" value="1"/>
</dbReference>
<dbReference type="RefSeq" id="XP_024710122.1">
    <property type="nucleotide sequence ID" value="XM_024853900.1"/>
</dbReference>
<dbReference type="Pfam" id="PF13424">
    <property type="entry name" value="TPR_12"/>
    <property type="match status" value="1"/>
</dbReference>
<accession>A0A2I2GPL6</accession>
<keyword evidence="2" id="KW-1185">Reference proteome</keyword>
<proteinExistence type="predicted"/>
<dbReference type="EMBL" id="MSFO01000001">
    <property type="protein sequence ID" value="PLB54820.1"/>
    <property type="molecule type" value="Genomic_DNA"/>
</dbReference>
<dbReference type="Proteomes" id="UP000234275">
    <property type="component" value="Unassembled WGS sequence"/>
</dbReference>
<protein>
    <recommendedName>
        <fullName evidence="3">TPR-like protein</fullName>
    </recommendedName>
</protein>
<dbReference type="VEuPathDB" id="FungiDB:P170DRAFT_483593"/>
<reference evidence="1 2" key="1">
    <citation type="submission" date="2016-12" db="EMBL/GenBank/DDBJ databases">
        <title>The genomes of Aspergillus section Nigri reveals drivers in fungal speciation.</title>
        <authorList>
            <consortium name="DOE Joint Genome Institute"/>
            <person name="Vesth T.C."/>
            <person name="Nybo J."/>
            <person name="Theobald S."/>
            <person name="Brandl J."/>
            <person name="Frisvad J.C."/>
            <person name="Nielsen K.F."/>
            <person name="Lyhne E.K."/>
            <person name="Kogle M.E."/>
            <person name="Kuo A."/>
            <person name="Riley R."/>
            <person name="Clum A."/>
            <person name="Nolan M."/>
            <person name="Lipzen A."/>
            <person name="Salamov A."/>
            <person name="Henrissat B."/>
            <person name="Wiebenga A."/>
            <person name="De Vries R.P."/>
            <person name="Grigoriev I.V."/>
            <person name="Mortensen U.H."/>
            <person name="Andersen M.R."/>
            <person name="Baker S.E."/>
        </authorList>
    </citation>
    <scope>NUCLEOTIDE SEQUENCE [LARGE SCALE GENOMIC DNA]</scope>
    <source>
        <strain evidence="1 2">IBT 23096</strain>
    </source>
</reference>
<organism evidence="1 2">
    <name type="scientific">Aspergillus steynii IBT 23096</name>
    <dbReference type="NCBI Taxonomy" id="1392250"/>
    <lineage>
        <taxon>Eukaryota</taxon>
        <taxon>Fungi</taxon>
        <taxon>Dikarya</taxon>
        <taxon>Ascomycota</taxon>
        <taxon>Pezizomycotina</taxon>
        <taxon>Eurotiomycetes</taxon>
        <taxon>Eurotiomycetidae</taxon>
        <taxon>Eurotiales</taxon>
        <taxon>Aspergillaceae</taxon>
        <taxon>Aspergillus</taxon>
        <taxon>Aspergillus subgen. Circumdati</taxon>
    </lineage>
</organism>
<sequence length="375" mass="42918">MAQAHVTHEDRQRCFDNAVRLLHDVFPSEDLSKVLSLKDRFIEETKASDSFKATWEFCSLLSSCQRFLSEINEMTKLEQVCAVNPQAIDTLDDGPAKTDLKGSVLSHQAQAVESLGRPLHAIHLNKQCYEIRLQEEPRNPILLCYTANNLAYCHNTANLHAGAETWYEQSREWWEITANEDDTKARDRPARHIQNHARCLVYLGRYEKAKEMFDLCIPRLKTEQPLNWAMLAYALFGLATLTRRQGDSDAAEALYIEAQNAWLEGAQTRTHPFYAACLYKVGVCCLDQGKVEAAIKNLRDSMEMTEVCKTARPVEYARTLFKLSEALMHDGLDDGEGEATWLREEAEKIMLKTRPEAVRCDTEDAYDSFVPIFWR</sequence>
<dbReference type="AlphaFoldDB" id="A0A2I2GPL6"/>